<dbReference type="InterPro" id="IPR041117">
    <property type="entry name" value="SoxA_A3"/>
</dbReference>
<dbReference type="SUPFAM" id="SSF51905">
    <property type="entry name" value="FAD/NAD(P)-binding domain"/>
    <property type="match status" value="1"/>
</dbReference>
<dbReference type="InterPro" id="IPR023753">
    <property type="entry name" value="FAD/NAD-binding_dom"/>
</dbReference>
<dbReference type="Pfam" id="PF01571">
    <property type="entry name" value="GCV_T"/>
    <property type="match status" value="1"/>
</dbReference>
<dbReference type="OrthoDB" id="9806257at2"/>
<dbReference type="PRINTS" id="PR00368">
    <property type="entry name" value="FADPNR"/>
</dbReference>
<dbReference type="Gene3D" id="3.50.50.60">
    <property type="entry name" value="FAD/NAD(P)-binding domain"/>
    <property type="match status" value="1"/>
</dbReference>
<comment type="similarity">
    <text evidence="1">Belongs to the GcvT family.</text>
</comment>
<feature type="domain" description="GCVT N-terminal" evidence="3">
    <location>
        <begin position="601"/>
        <end position="863"/>
    </location>
</feature>
<dbReference type="Pfam" id="PF17806">
    <property type="entry name" value="SO_alpha_A3"/>
    <property type="match status" value="1"/>
</dbReference>
<evidence type="ECO:0000313" key="7">
    <source>
        <dbReference type="EMBL" id="EMS78306.1"/>
    </source>
</evidence>
<dbReference type="EC" id="1.5.3.1" evidence="7"/>
<organism evidence="7 8">
    <name type="scientific">Desulfotignum phosphitoxidans DSM 13687</name>
    <dbReference type="NCBI Taxonomy" id="1286635"/>
    <lineage>
        <taxon>Bacteria</taxon>
        <taxon>Pseudomonadati</taxon>
        <taxon>Thermodesulfobacteriota</taxon>
        <taxon>Desulfobacteria</taxon>
        <taxon>Desulfobacterales</taxon>
        <taxon>Desulfobacteraceae</taxon>
        <taxon>Desulfotignum</taxon>
    </lineage>
</organism>
<dbReference type="InterPro" id="IPR029043">
    <property type="entry name" value="GcvT/YgfZ_C"/>
</dbReference>
<dbReference type="InterPro" id="IPR006222">
    <property type="entry name" value="GCVT_N"/>
</dbReference>
<feature type="domain" description="SoxA A3" evidence="6">
    <location>
        <begin position="506"/>
        <end position="588"/>
    </location>
</feature>
<evidence type="ECO:0000256" key="2">
    <source>
        <dbReference type="ARBA" id="ARBA00023002"/>
    </source>
</evidence>
<dbReference type="PANTHER" id="PTHR43757:SF2">
    <property type="entry name" value="AMINOMETHYLTRANSFERASE, MITOCHONDRIAL"/>
    <property type="match status" value="1"/>
</dbReference>
<dbReference type="InterPro" id="IPR013977">
    <property type="entry name" value="GcvT_C"/>
</dbReference>
<accession>S0G3E2</accession>
<dbReference type="Gene3D" id="3.10.20.440">
    <property type="entry name" value="2Fe-2S iron-sulphur cluster binding domain, sarcosine oxidase, alpha subunit, N-terminal domain"/>
    <property type="match status" value="1"/>
</dbReference>
<evidence type="ECO:0000259" key="4">
    <source>
        <dbReference type="Pfam" id="PF07992"/>
    </source>
</evidence>
<comment type="caution">
    <text evidence="7">The sequence shown here is derived from an EMBL/GenBank/DDBJ whole genome shotgun (WGS) entry which is preliminary data.</text>
</comment>
<dbReference type="InterPro" id="IPR027266">
    <property type="entry name" value="TrmE/GcvT-like"/>
</dbReference>
<reference evidence="7 8" key="1">
    <citation type="journal article" date="2013" name="Genome Announc.">
        <title>Draft Genome Sequence of Desulfotignum phosphitoxidans DSM 13687 Strain FiPS-3.</title>
        <authorList>
            <person name="Poehlein A."/>
            <person name="Daniel R."/>
            <person name="Simeonova D.D."/>
        </authorList>
    </citation>
    <scope>NUCLEOTIDE SEQUENCE [LARGE SCALE GENOMIC DNA]</scope>
    <source>
        <strain evidence="7 8">DSM 13687</strain>
    </source>
</reference>
<evidence type="ECO:0000259" key="6">
    <source>
        <dbReference type="Pfam" id="PF17806"/>
    </source>
</evidence>
<dbReference type="EMBL" id="APJX01000009">
    <property type="protein sequence ID" value="EMS78306.1"/>
    <property type="molecule type" value="Genomic_DNA"/>
</dbReference>
<dbReference type="InterPro" id="IPR042204">
    <property type="entry name" value="2Fe-2S-bd_N"/>
</dbReference>
<dbReference type="Pfam" id="PF13510">
    <property type="entry name" value="Fer2_4"/>
    <property type="match status" value="1"/>
</dbReference>
<feature type="domain" description="Aminomethyltransferase C-terminal" evidence="5">
    <location>
        <begin position="885"/>
        <end position="965"/>
    </location>
</feature>
<dbReference type="PANTHER" id="PTHR43757">
    <property type="entry name" value="AMINOMETHYLTRANSFERASE"/>
    <property type="match status" value="1"/>
</dbReference>
<feature type="domain" description="FAD/NAD(P)-binding" evidence="4">
    <location>
        <begin position="167"/>
        <end position="427"/>
    </location>
</feature>
<gene>
    <name evidence="7" type="primary">soxA</name>
    <name evidence="7" type="ORF">Dpo_9c01380</name>
</gene>
<evidence type="ECO:0000259" key="3">
    <source>
        <dbReference type="Pfam" id="PF01571"/>
    </source>
</evidence>
<dbReference type="SUPFAM" id="SSF101790">
    <property type="entry name" value="Aminomethyltransferase beta-barrel domain"/>
    <property type="match status" value="1"/>
</dbReference>
<name>S0G3E2_9BACT</name>
<proteinExistence type="inferred from homology"/>
<dbReference type="PRINTS" id="PR00469">
    <property type="entry name" value="PNDRDTASEII"/>
</dbReference>
<dbReference type="SUPFAM" id="SSF103025">
    <property type="entry name" value="Folate-binding domain"/>
    <property type="match status" value="1"/>
</dbReference>
<dbReference type="Pfam" id="PF08669">
    <property type="entry name" value="GCV_T_C"/>
    <property type="match status" value="1"/>
</dbReference>
<dbReference type="InterPro" id="IPR036188">
    <property type="entry name" value="FAD/NAD-bd_sf"/>
</dbReference>
<dbReference type="Gene3D" id="3.30.1360.120">
    <property type="entry name" value="Probable tRNA modification gtpase trme, domain 1"/>
    <property type="match status" value="1"/>
</dbReference>
<dbReference type="AlphaFoldDB" id="S0G3E2"/>
<evidence type="ECO:0000259" key="5">
    <source>
        <dbReference type="Pfam" id="PF08669"/>
    </source>
</evidence>
<evidence type="ECO:0000313" key="8">
    <source>
        <dbReference type="Proteomes" id="UP000014216"/>
    </source>
</evidence>
<keyword evidence="8" id="KW-1185">Reference proteome</keyword>
<dbReference type="InterPro" id="IPR028896">
    <property type="entry name" value="GcvT/YgfZ/DmdA"/>
</dbReference>
<protein>
    <submittedName>
        <fullName evidence="7">Sarcosine oxidase subunit alpha SoxA</fullName>
        <ecNumber evidence="7">1.5.3.1</ecNumber>
    </submittedName>
</protein>
<dbReference type="RefSeq" id="WP_006967738.1">
    <property type="nucleotide sequence ID" value="NZ_APJX01000009.1"/>
</dbReference>
<evidence type="ECO:0000256" key="1">
    <source>
        <dbReference type="ARBA" id="ARBA00008609"/>
    </source>
</evidence>
<sequence length="973" mass="107459">MMNRFNHLPTLKIDTSEKIPFTYKGKQYYGTKGDSVATALYANGVRIYARSLKYHRPRGLYSMDGECSNTMMEINGVPNVRTETTLLKPGMVIKEQNVKGSAENDLMGFIDKMDWAMPAGFYYDTMHKPAKIWPVAMKQIRKAAGIGKLSPDHHMPGKYDEIFPTCDVCVIGGGPAGMTAALAAAEKGLRVILMEARPWLGGQFDYRTSEYANRQTCHERAVQLAKEVKKTDNIRVFIHTANIGAYNNNLITGFQVGTEKDSFTERYIELRANSVVVATGCIERPLLFENNERPGVMQAGCALRLANTYGMLPGKTGVFSIGHDLGLEAAVALHDLGMAIPMIADIREDGQNPALLKAVTDRKITLLKGWVATEVHGRKQVKKVTLKSLDGTAEKTFDCDVLVASAGFTPLTGPLVVNQAKLKYDAHTNFFLPTDLPKKMHAAGRLLGYEDGLSIEASGHLAGLKAAYDCENCSIADLGEAKKAMESKPGPARGTKLVMAPVKGRKTFICFDEDTSIKNVKQSIDKGFDVPELIKRFSGAGLGPGQAGIPGHNLPLFTAKYQALPDIKIRPTTVRPPLVPTLIATYAGTNHTMLKRTPIDDLQRKDGGIFRNIGVWQRARYFSKDFSARKEIENVRNNVGMLDGSTLGKFRIHGPDALNALQRVYVSDLSKIKQGRVKYTAMCNDDGCVIDDGVVIKLGENDYYFSTSTGRAGQTIEWIRYHTRYENWDFALVNLTDAMGVINLSGPNARKVLEKVVDIDVSNEAFGFSEYKEFKVADTIPVKAMRLGFVGELSYELHVPSSYMKALWLILNEAGKEFKIQNFGVEAQNVLRMEKCHVILGQESEQRTNLLDIGLGFLWSRKKTGYKTVGVAALAQAEKDNTRLKLVGFKMENNGRAPRDGALIVDDRVRGHVCTARDSFSLNEAVGMALVEGDMSKVGTRLAFYEDECNGELIYGTVVETPFYDPAGQRMKM</sequence>
<keyword evidence="2 7" id="KW-0560">Oxidoreductase</keyword>
<dbReference type="Proteomes" id="UP000014216">
    <property type="component" value="Unassembled WGS sequence"/>
</dbReference>
<dbReference type="GO" id="GO:0008115">
    <property type="term" value="F:sarcosine oxidase activity"/>
    <property type="evidence" value="ECO:0007669"/>
    <property type="project" value="UniProtKB-EC"/>
</dbReference>
<dbReference type="Pfam" id="PF07992">
    <property type="entry name" value="Pyr_redox_2"/>
    <property type="match status" value="1"/>
</dbReference>